<dbReference type="Proteomes" id="UP001378592">
    <property type="component" value="Unassembled WGS sequence"/>
</dbReference>
<accession>A0AAN9VWF3</accession>
<proteinExistence type="predicted"/>
<protein>
    <submittedName>
        <fullName evidence="2">Uncharacterized protein</fullName>
    </submittedName>
</protein>
<feature type="region of interest" description="Disordered" evidence="1">
    <location>
        <begin position="483"/>
        <end position="504"/>
    </location>
</feature>
<sequence length="825" mass="91479">MREVGLPCPVIMSHGEIQNSASSSSNVQEALCVQVFSSTKSNEQSAPLHQIETDYVTSRNNDPWHLGNNNQNLELPEGNHLASRVRKLRRPYSPPLSEKKSSKKLSSGKSKNVLSGNEGKPKESQSCEKPFVCGKCGSPYVVNPARCHSSAKTYTPRKIFDPITKKTLLVCNACRLSLARSQKAKPPRSKKSPPSEEAKTEFQEECVRFSASLVEKLRDSDASRLYCPAFTLHPCKCLQNYLTCPDEEEESHRAESLLNLLKKAKQLSAQKNSFGFVQNPRPRGLLKCKSQMFEEFVQETRLYLRSQLKLCERACQRVLMYSNNFLHKHLKSAPDKRARIERLGGSSRPPLCPISRLPNESCCQERCVLMALTHSRLLEDWRTSARRSQRDARRVLAEMLTPSGGSKANCYKFIRMVTGCSQTTICLVSEQMWRTQGNREPPEHGLKNWWQKRTGLNSEEVDAGHDSAGSESCGEGDDVFEYEEEDNKEQGSKDHEDTTRPSVSDIHIPTARELRDLAPAEAGRRLLQQRHKLACIQRQLVRQQQQLEALRQQRPPIVLGCCSGMSDLSQSIQQTLVQPPAAMPSVAPQAQVVHILEIPATPTTVIPSVPETCQQQPTLSVLSSSGEFEPITNISVNVAPGQPMGTVYFIPEYETVSSIPTDHMSGNNVIFTPSATEADSIQLQQNLASPSQLQPQAVHLPTMQVHLPLDIPVQLAMQPTSESSVQTEQALEQPAVQVAVHHPVQLSGPDPLPSQTQPIILPSPQPIPFQVAQPTKSSNPVQQGSLHSTPATIVNVLNKDNCSVQTSEAQVYYLESVNCVTSVPD</sequence>
<feature type="compositionally biased region" description="Polar residues" evidence="1">
    <location>
        <begin position="59"/>
        <end position="73"/>
    </location>
</feature>
<keyword evidence="3" id="KW-1185">Reference proteome</keyword>
<evidence type="ECO:0000313" key="3">
    <source>
        <dbReference type="Proteomes" id="UP001378592"/>
    </source>
</evidence>
<dbReference type="AlphaFoldDB" id="A0AAN9VWF3"/>
<feature type="region of interest" description="Disordered" evidence="1">
    <location>
        <begin position="89"/>
        <end position="128"/>
    </location>
</feature>
<feature type="region of interest" description="Disordered" evidence="1">
    <location>
        <begin position="59"/>
        <end position="78"/>
    </location>
</feature>
<name>A0AAN9VWF3_9ORTH</name>
<gene>
    <name evidence="2" type="ORF">R5R35_000694</name>
</gene>
<evidence type="ECO:0000256" key="1">
    <source>
        <dbReference type="SAM" id="MobiDB-lite"/>
    </source>
</evidence>
<comment type="caution">
    <text evidence="2">The sequence shown here is derived from an EMBL/GenBank/DDBJ whole genome shotgun (WGS) entry which is preliminary data.</text>
</comment>
<dbReference type="EMBL" id="JAZDUA010000075">
    <property type="protein sequence ID" value="KAK7869390.1"/>
    <property type="molecule type" value="Genomic_DNA"/>
</dbReference>
<feature type="compositionally biased region" description="Basic and acidic residues" evidence="1">
    <location>
        <begin position="488"/>
        <end position="499"/>
    </location>
</feature>
<evidence type="ECO:0000313" key="2">
    <source>
        <dbReference type="EMBL" id="KAK7869390.1"/>
    </source>
</evidence>
<organism evidence="2 3">
    <name type="scientific">Gryllus longicercus</name>
    <dbReference type="NCBI Taxonomy" id="2509291"/>
    <lineage>
        <taxon>Eukaryota</taxon>
        <taxon>Metazoa</taxon>
        <taxon>Ecdysozoa</taxon>
        <taxon>Arthropoda</taxon>
        <taxon>Hexapoda</taxon>
        <taxon>Insecta</taxon>
        <taxon>Pterygota</taxon>
        <taxon>Neoptera</taxon>
        <taxon>Polyneoptera</taxon>
        <taxon>Orthoptera</taxon>
        <taxon>Ensifera</taxon>
        <taxon>Gryllidea</taxon>
        <taxon>Grylloidea</taxon>
        <taxon>Gryllidae</taxon>
        <taxon>Gryllinae</taxon>
        <taxon>Gryllus</taxon>
    </lineage>
</organism>
<reference evidence="2 3" key="1">
    <citation type="submission" date="2024-03" db="EMBL/GenBank/DDBJ databases">
        <title>The genome assembly and annotation of the cricket Gryllus longicercus Weissman &amp; Gray.</title>
        <authorList>
            <person name="Szrajer S."/>
            <person name="Gray D."/>
            <person name="Ylla G."/>
        </authorList>
    </citation>
    <scope>NUCLEOTIDE SEQUENCE [LARGE SCALE GENOMIC DNA]</scope>
    <source>
        <strain evidence="2">DAG 2021-001</strain>
        <tissue evidence="2">Whole body minus gut</tissue>
    </source>
</reference>